<dbReference type="AlphaFoldDB" id="A0A1C3E4U5"/>
<reference evidence="2 3" key="1">
    <citation type="submission" date="2016-05" db="EMBL/GenBank/DDBJ databases">
        <title>Genomic and physiological characterization of Planctopirus sp. isolated from fresh water lake.</title>
        <authorList>
            <person name="Subhash Y."/>
            <person name="Ramana C."/>
        </authorList>
    </citation>
    <scope>NUCLEOTIDE SEQUENCE [LARGE SCALE GENOMIC DNA]</scope>
    <source>
        <strain evidence="2 3">JC280</strain>
    </source>
</reference>
<evidence type="ECO:0000313" key="3">
    <source>
        <dbReference type="Proteomes" id="UP000094828"/>
    </source>
</evidence>
<gene>
    <name evidence="2" type="ORF">A6X21_01265</name>
</gene>
<dbReference type="EMBL" id="LYDR01000154">
    <property type="protein sequence ID" value="ODA28257.1"/>
    <property type="molecule type" value="Genomic_DNA"/>
</dbReference>
<dbReference type="Proteomes" id="UP000094828">
    <property type="component" value="Unassembled WGS sequence"/>
</dbReference>
<dbReference type="STRING" id="1841610.A6X21_01265"/>
<keyword evidence="1" id="KW-1133">Transmembrane helix</keyword>
<accession>A0A1C3E4U5</accession>
<feature type="transmembrane region" description="Helical" evidence="1">
    <location>
        <begin position="67"/>
        <end position="87"/>
    </location>
</feature>
<keyword evidence="1" id="KW-0472">Membrane</keyword>
<proteinExistence type="predicted"/>
<name>A0A1C3E4U5_9PLAN</name>
<comment type="caution">
    <text evidence="2">The sequence shown here is derived from an EMBL/GenBank/DDBJ whole genome shotgun (WGS) entry which is preliminary data.</text>
</comment>
<protein>
    <submittedName>
        <fullName evidence="2">Uncharacterized protein</fullName>
    </submittedName>
</protein>
<evidence type="ECO:0000313" key="2">
    <source>
        <dbReference type="EMBL" id="ODA28257.1"/>
    </source>
</evidence>
<evidence type="ECO:0000256" key="1">
    <source>
        <dbReference type="SAM" id="Phobius"/>
    </source>
</evidence>
<keyword evidence="1" id="KW-0812">Transmembrane</keyword>
<organism evidence="2 3">
    <name type="scientific">Planctopirus hydrillae</name>
    <dbReference type="NCBI Taxonomy" id="1841610"/>
    <lineage>
        <taxon>Bacteria</taxon>
        <taxon>Pseudomonadati</taxon>
        <taxon>Planctomycetota</taxon>
        <taxon>Planctomycetia</taxon>
        <taxon>Planctomycetales</taxon>
        <taxon>Planctomycetaceae</taxon>
        <taxon>Planctopirus</taxon>
    </lineage>
</organism>
<keyword evidence="3" id="KW-1185">Reference proteome</keyword>
<sequence length="97" mass="10721">MRFAEDTNCEGWCSVSVNKIFVNRACVTCVTSQELISIIFDLIPLCMTIHKTRAAATYQRAGSNHKFVILATAFIILMTSVAGIALMELPLRLKANL</sequence>